<feature type="compositionally biased region" description="Gly residues" evidence="6">
    <location>
        <begin position="47"/>
        <end position="56"/>
    </location>
</feature>
<organism evidence="8 9">
    <name type="scientific">Apostasia shenzhenica</name>
    <dbReference type="NCBI Taxonomy" id="1088818"/>
    <lineage>
        <taxon>Eukaryota</taxon>
        <taxon>Viridiplantae</taxon>
        <taxon>Streptophyta</taxon>
        <taxon>Embryophyta</taxon>
        <taxon>Tracheophyta</taxon>
        <taxon>Spermatophyta</taxon>
        <taxon>Magnoliopsida</taxon>
        <taxon>Liliopsida</taxon>
        <taxon>Asparagales</taxon>
        <taxon>Orchidaceae</taxon>
        <taxon>Apostasioideae</taxon>
        <taxon>Apostasia</taxon>
    </lineage>
</organism>
<name>A0A2I0A4X7_9ASPA</name>
<sequence length="199" mass="21537">MENFQDYYFGQQTSFFTTPDPLPPRHQQKGRRRANACAAGGNVSAGSGSGSGGGGVGGMRLSTDPQSVAARERRHRISDRFKILKSLVPGGSKMDTVSMLEEAIHYVKFLKAQIWLHQAAMKLHGHEVKTSAPYNILSAPPPSSSSSSSPPPAAAAHGMMMMYDQYSMVVPPTPYLPNMAFLSFQEDEPMAAADHGFSF</sequence>
<dbReference type="STRING" id="1088818.A0A2I0A4X7"/>
<evidence type="ECO:0000256" key="2">
    <source>
        <dbReference type="ARBA" id="ARBA00005510"/>
    </source>
</evidence>
<feature type="compositionally biased region" description="Pro residues" evidence="6">
    <location>
        <begin position="139"/>
        <end position="153"/>
    </location>
</feature>
<feature type="region of interest" description="Disordered" evidence="6">
    <location>
        <begin position="16"/>
        <end position="56"/>
    </location>
</feature>
<gene>
    <name evidence="8" type="primary">LAX</name>
    <name evidence="8" type="ORF">AXF42_Ash013810</name>
</gene>
<dbReference type="PROSITE" id="PS50888">
    <property type="entry name" value="BHLH"/>
    <property type="match status" value="1"/>
</dbReference>
<feature type="region of interest" description="Disordered" evidence="6">
    <location>
        <begin position="134"/>
        <end position="154"/>
    </location>
</feature>
<comment type="similarity">
    <text evidence="2">Belongs to the bHLH protein family.</text>
</comment>
<dbReference type="InterPro" id="IPR036638">
    <property type="entry name" value="HLH_DNA-bd_sf"/>
</dbReference>
<dbReference type="PANTHER" id="PTHR45914:SF2">
    <property type="entry name" value="TRANSCRIPTION FACTOR BHLH140-LIKE PROTEIN"/>
    <property type="match status" value="1"/>
</dbReference>
<feature type="domain" description="BHLH" evidence="7">
    <location>
        <begin position="61"/>
        <end position="110"/>
    </location>
</feature>
<keyword evidence="9" id="KW-1185">Reference proteome</keyword>
<dbReference type="AlphaFoldDB" id="A0A2I0A4X7"/>
<keyword evidence="8" id="KW-0378">Hydrolase</keyword>
<dbReference type="EMBL" id="KZ452023">
    <property type="protein sequence ID" value="PKA50595.1"/>
    <property type="molecule type" value="Genomic_DNA"/>
</dbReference>
<protein>
    <submittedName>
        <fullName evidence="8">Transcription factor LAX PANICLE</fullName>
        <ecNumber evidence="8">3.-.-.-</ecNumber>
    </submittedName>
</protein>
<proteinExistence type="inferred from homology"/>
<feature type="compositionally biased region" description="Low complexity" evidence="6">
    <location>
        <begin position="35"/>
        <end position="46"/>
    </location>
</feature>
<evidence type="ECO:0000259" key="7">
    <source>
        <dbReference type="PROSITE" id="PS50888"/>
    </source>
</evidence>
<keyword evidence="5" id="KW-0539">Nucleus</keyword>
<dbReference type="GO" id="GO:0003700">
    <property type="term" value="F:DNA-binding transcription factor activity"/>
    <property type="evidence" value="ECO:0007669"/>
    <property type="project" value="InterPro"/>
</dbReference>
<evidence type="ECO:0000256" key="1">
    <source>
        <dbReference type="ARBA" id="ARBA00004123"/>
    </source>
</evidence>
<dbReference type="SUPFAM" id="SSF47459">
    <property type="entry name" value="HLH, helix-loop-helix DNA-binding domain"/>
    <property type="match status" value="1"/>
</dbReference>
<dbReference type="EC" id="3.-.-.-" evidence="8"/>
<dbReference type="Proteomes" id="UP000236161">
    <property type="component" value="Unassembled WGS sequence"/>
</dbReference>
<reference evidence="8 9" key="1">
    <citation type="journal article" date="2017" name="Nature">
        <title>The Apostasia genome and the evolution of orchids.</title>
        <authorList>
            <person name="Zhang G.Q."/>
            <person name="Liu K.W."/>
            <person name="Li Z."/>
            <person name="Lohaus R."/>
            <person name="Hsiao Y.Y."/>
            <person name="Niu S.C."/>
            <person name="Wang J.Y."/>
            <person name="Lin Y.C."/>
            <person name="Xu Q."/>
            <person name="Chen L.J."/>
            <person name="Yoshida K."/>
            <person name="Fujiwara S."/>
            <person name="Wang Z.W."/>
            <person name="Zhang Y.Q."/>
            <person name="Mitsuda N."/>
            <person name="Wang M."/>
            <person name="Liu G.H."/>
            <person name="Pecoraro L."/>
            <person name="Huang H.X."/>
            <person name="Xiao X.J."/>
            <person name="Lin M."/>
            <person name="Wu X.Y."/>
            <person name="Wu W.L."/>
            <person name="Chen Y.Y."/>
            <person name="Chang S.B."/>
            <person name="Sakamoto S."/>
            <person name="Ohme-Takagi M."/>
            <person name="Yagi M."/>
            <person name="Zeng S.J."/>
            <person name="Shen C.Y."/>
            <person name="Yeh C.M."/>
            <person name="Luo Y.B."/>
            <person name="Tsai W.C."/>
            <person name="Van de Peer Y."/>
            <person name="Liu Z.J."/>
        </authorList>
    </citation>
    <scope>NUCLEOTIDE SEQUENCE [LARGE SCALE GENOMIC DNA]</scope>
    <source>
        <strain evidence="9">cv. Shenzhen</strain>
        <tissue evidence="8">Stem</tissue>
    </source>
</reference>
<dbReference type="InterPro" id="IPR045843">
    <property type="entry name" value="IND-like"/>
</dbReference>
<dbReference type="SMART" id="SM00353">
    <property type="entry name" value="HLH"/>
    <property type="match status" value="1"/>
</dbReference>
<dbReference type="Gene3D" id="4.10.280.10">
    <property type="entry name" value="Helix-loop-helix DNA-binding domain"/>
    <property type="match status" value="1"/>
</dbReference>
<evidence type="ECO:0000256" key="6">
    <source>
        <dbReference type="SAM" id="MobiDB-lite"/>
    </source>
</evidence>
<dbReference type="OrthoDB" id="2017571at2759"/>
<keyword evidence="4" id="KW-0804">Transcription</keyword>
<evidence type="ECO:0000313" key="8">
    <source>
        <dbReference type="EMBL" id="PKA50595.1"/>
    </source>
</evidence>
<dbReference type="CDD" id="cd11454">
    <property type="entry name" value="bHLH_AtIND_like"/>
    <property type="match status" value="1"/>
</dbReference>
<dbReference type="GO" id="GO:0016787">
    <property type="term" value="F:hydrolase activity"/>
    <property type="evidence" value="ECO:0007669"/>
    <property type="project" value="UniProtKB-KW"/>
</dbReference>
<dbReference type="PANTHER" id="PTHR45914">
    <property type="entry name" value="TRANSCRIPTION FACTOR HEC3-RELATED"/>
    <property type="match status" value="1"/>
</dbReference>
<dbReference type="InterPro" id="IPR011598">
    <property type="entry name" value="bHLH_dom"/>
</dbReference>
<evidence type="ECO:0000256" key="5">
    <source>
        <dbReference type="ARBA" id="ARBA00023242"/>
    </source>
</evidence>
<evidence type="ECO:0000256" key="3">
    <source>
        <dbReference type="ARBA" id="ARBA00023015"/>
    </source>
</evidence>
<evidence type="ECO:0000256" key="4">
    <source>
        <dbReference type="ARBA" id="ARBA00023163"/>
    </source>
</evidence>
<dbReference type="Pfam" id="PF00010">
    <property type="entry name" value="HLH"/>
    <property type="match status" value="1"/>
</dbReference>
<dbReference type="GO" id="GO:0046983">
    <property type="term" value="F:protein dimerization activity"/>
    <property type="evidence" value="ECO:0007669"/>
    <property type="project" value="InterPro"/>
</dbReference>
<dbReference type="FunFam" id="4.10.280.10:FF:000089">
    <property type="entry name" value="Transcription factor LAX PANICLE"/>
    <property type="match status" value="1"/>
</dbReference>
<dbReference type="GO" id="GO:0005634">
    <property type="term" value="C:nucleus"/>
    <property type="evidence" value="ECO:0007669"/>
    <property type="project" value="UniProtKB-SubCell"/>
</dbReference>
<accession>A0A2I0A4X7</accession>
<keyword evidence="3" id="KW-0805">Transcription regulation</keyword>
<evidence type="ECO:0000313" key="9">
    <source>
        <dbReference type="Proteomes" id="UP000236161"/>
    </source>
</evidence>
<comment type="subcellular location">
    <subcellularLocation>
        <location evidence="1">Nucleus</location>
    </subcellularLocation>
</comment>